<organism evidence="1">
    <name type="scientific">Lepeophtheirus salmonis</name>
    <name type="common">Salmon louse</name>
    <name type="synonym">Caligus salmonis</name>
    <dbReference type="NCBI Taxonomy" id="72036"/>
    <lineage>
        <taxon>Eukaryota</taxon>
        <taxon>Metazoa</taxon>
        <taxon>Ecdysozoa</taxon>
        <taxon>Arthropoda</taxon>
        <taxon>Crustacea</taxon>
        <taxon>Multicrustacea</taxon>
        <taxon>Hexanauplia</taxon>
        <taxon>Copepoda</taxon>
        <taxon>Siphonostomatoida</taxon>
        <taxon>Caligidae</taxon>
        <taxon>Lepeophtheirus</taxon>
    </lineage>
</organism>
<protein>
    <submittedName>
        <fullName evidence="1">Uncharacterized protein</fullName>
    </submittedName>
</protein>
<sequence length="68" mass="8042">MIIQFSMVPSTPYSSLIFSSWIVRTPSILKQSWKRCRFVFFPSLQREQICLSFSGFDLFVKRFEVAIL</sequence>
<dbReference type="AlphaFoldDB" id="A0A0K2US79"/>
<reference evidence="1" key="1">
    <citation type="submission" date="2014-05" db="EMBL/GenBank/DDBJ databases">
        <authorList>
            <person name="Chronopoulou M."/>
        </authorList>
    </citation>
    <scope>NUCLEOTIDE SEQUENCE</scope>
    <source>
        <tissue evidence="1">Whole organism</tissue>
    </source>
</reference>
<accession>A0A0K2US79</accession>
<evidence type="ECO:0000313" key="1">
    <source>
        <dbReference type="EMBL" id="CDW41134.1"/>
    </source>
</evidence>
<dbReference type="EMBL" id="HACA01023773">
    <property type="protein sequence ID" value="CDW41134.1"/>
    <property type="molecule type" value="Transcribed_RNA"/>
</dbReference>
<proteinExistence type="predicted"/>
<name>A0A0K2US79_LEPSM</name>